<dbReference type="Proteomes" id="UP001163223">
    <property type="component" value="Chromosome"/>
</dbReference>
<gene>
    <name evidence="1" type="ORF">OXU80_09850</name>
</gene>
<reference evidence="1" key="1">
    <citation type="submission" date="2022-11" db="EMBL/GenBank/DDBJ databases">
        <title>beta-Carotene-producing bacterium, Jeongeuplla avenae sp. nov., alleviates the salt stress of Arabidopsis seedlings.</title>
        <authorList>
            <person name="Jiang L."/>
            <person name="Lee J."/>
        </authorList>
    </citation>
    <scope>NUCLEOTIDE SEQUENCE</scope>
    <source>
        <strain evidence="1">DY_R2A_6</strain>
    </source>
</reference>
<sequence>MSNIVRVGAYAYQKPQVVALEDAETRAQMGLDADRWSIVGADDDSDGSEDAFGADHRHQGDERVLNAGRAM</sequence>
<keyword evidence="2" id="KW-1185">Reference proteome</keyword>
<proteinExistence type="predicted"/>
<accession>A0ACD4NUV1</accession>
<dbReference type="EMBL" id="CP113520">
    <property type="protein sequence ID" value="WAJ30476.1"/>
    <property type="molecule type" value="Genomic_DNA"/>
</dbReference>
<evidence type="ECO:0000313" key="1">
    <source>
        <dbReference type="EMBL" id="WAJ30476.1"/>
    </source>
</evidence>
<protein>
    <submittedName>
        <fullName evidence="1">Uncharacterized protein</fullName>
    </submittedName>
</protein>
<evidence type="ECO:0000313" key="2">
    <source>
        <dbReference type="Proteomes" id="UP001163223"/>
    </source>
</evidence>
<name>A0ACD4NUV1_9HYPH</name>
<organism evidence="1 2">
    <name type="scientific">Antarcticirhabdus aurantiaca</name>
    <dbReference type="NCBI Taxonomy" id="2606717"/>
    <lineage>
        <taxon>Bacteria</taxon>
        <taxon>Pseudomonadati</taxon>
        <taxon>Pseudomonadota</taxon>
        <taxon>Alphaproteobacteria</taxon>
        <taxon>Hyphomicrobiales</taxon>
        <taxon>Aurantimonadaceae</taxon>
        <taxon>Antarcticirhabdus</taxon>
    </lineage>
</organism>